<keyword evidence="4 7" id="KW-0472">Membrane</keyword>
<dbReference type="RefSeq" id="XP_033586700.1">
    <property type="nucleotide sequence ID" value="XM_033731590.1"/>
</dbReference>
<feature type="domain" description="Major facilitator superfamily (MFS) profile" evidence="8">
    <location>
        <begin position="50"/>
        <end position="479"/>
    </location>
</feature>
<feature type="transmembrane region" description="Helical" evidence="7">
    <location>
        <begin position="419"/>
        <end position="439"/>
    </location>
</feature>
<feature type="transmembrane region" description="Helical" evidence="7">
    <location>
        <begin position="275"/>
        <end position="299"/>
    </location>
</feature>
<name>A0A6A6PJB0_9PEZI</name>
<dbReference type="GO" id="GO:0022857">
    <property type="term" value="F:transmembrane transporter activity"/>
    <property type="evidence" value="ECO:0007669"/>
    <property type="project" value="InterPro"/>
</dbReference>
<feature type="transmembrane region" description="Helical" evidence="7">
    <location>
        <begin position="386"/>
        <end position="407"/>
    </location>
</feature>
<feature type="transmembrane region" description="Helical" evidence="7">
    <location>
        <begin position="205"/>
        <end position="224"/>
    </location>
</feature>
<evidence type="ECO:0000256" key="2">
    <source>
        <dbReference type="ARBA" id="ARBA00022692"/>
    </source>
</evidence>
<dbReference type="EMBL" id="MU001640">
    <property type="protein sequence ID" value="KAF2480130.1"/>
    <property type="molecule type" value="Genomic_DNA"/>
</dbReference>
<feature type="transmembrane region" description="Helical" evidence="7">
    <location>
        <begin position="47"/>
        <end position="74"/>
    </location>
</feature>
<dbReference type="InterPro" id="IPR020846">
    <property type="entry name" value="MFS_dom"/>
</dbReference>
<dbReference type="PANTHER" id="PTHR23502:SF163">
    <property type="entry name" value="MAJOR FACILITATOR SUPERFAMILY (MFS) PROFILE DOMAIN-CONTAINING PROTEIN"/>
    <property type="match status" value="1"/>
</dbReference>
<dbReference type="Proteomes" id="UP000799767">
    <property type="component" value="Unassembled WGS sequence"/>
</dbReference>
<feature type="transmembrane region" description="Helical" evidence="7">
    <location>
        <begin position="319"/>
        <end position="340"/>
    </location>
</feature>
<feature type="transmembrane region" description="Helical" evidence="7">
    <location>
        <begin position="451"/>
        <end position="473"/>
    </location>
</feature>
<feature type="region of interest" description="Disordered" evidence="6">
    <location>
        <begin position="1"/>
        <end position="29"/>
    </location>
</feature>
<feature type="transmembrane region" description="Helical" evidence="7">
    <location>
        <begin position="142"/>
        <end position="162"/>
    </location>
</feature>
<evidence type="ECO:0000256" key="4">
    <source>
        <dbReference type="ARBA" id="ARBA00023136"/>
    </source>
</evidence>
<dbReference type="AlphaFoldDB" id="A0A6A6PJB0"/>
<gene>
    <name evidence="9" type="ORF">BDY17DRAFT_256225</name>
</gene>
<dbReference type="FunFam" id="1.20.1250.20:FF:000509">
    <property type="entry name" value="MFS general substrate transporter"/>
    <property type="match status" value="1"/>
</dbReference>
<keyword evidence="3 7" id="KW-1133">Transmembrane helix</keyword>
<evidence type="ECO:0000256" key="7">
    <source>
        <dbReference type="SAM" id="Phobius"/>
    </source>
</evidence>
<dbReference type="InterPro" id="IPR011701">
    <property type="entry name" value="MFS"/>
</dbReference>
<feature type="transmembrane region" description="Helical" evidence="7">
    <location>
        <begin position="118"/>
        <end position="136"/>
    </location>
</feature>
<proteinExistence type="inferred from homology"/>
<feature type="transmembrane region" description="Helical" evidence="7">
    <location>
        <begin position="361"/>
        <end position="380"/>
    </location>
</feature>
<dbReference type="PANTHER" id="PTHR23502">
    <property type="entry name" value="MAJOR FACILITATOR SUPERFAMILY"/>
    <property type="match status" value="1"/>
</dbReference>
<dbReference type="GO" id="GO:0016020">
    <property type="term" value="C:membrane"/>
    <property type="evidence" value="ECO:0007669"/>
    <property type="project" value="UniProtKB-SubCell"/>
</dbReference>
<comment type="similarity">
    <text evidence="5">Belongs to the major facilitator superfamily. CAR1 family.</text>
</comment>
<evidence type="ECO:0000256" key="1">
    <source>
        <dbReference type="ARBA" id="ARBA00004141"/>
    </source>
</evidence>
<keyword evidence="10" id="KW-1185">Reference proteome</keyword>
<evidence type="ECO:0000259" key="8">
    <source>
        <dbReference type="PROSITE" id="PS50850"/>
    </source>
</evidence>
<dbReference type="OrthoDB" id="5296287at2759"/>
<keyword evidence="2 7" id="KW-0812">Transmembrane</keyword>
<dbReference type="PROSITE" id="PS50850">
    <property type="entry name" value="MFS"/>
    <property type="match status" value="1"/>
</dbReference>
<evidence type="ECO:0000256" key="5">
    <source>
        <dbReference type="ARBA" id="ARBA00038347"/>
    </source>
</evidence>
<evidence type="ECO:0000313" key="9">
    <source>
        <dbReference type="EMBL" id="KAF2480130.1"/>
    </source>
</evidence>
<evidence type="ECO:0000256" key="6">
    <source>
        <dbReference type="SAM" id="MobiDB-lite"/>
    </source>
</evidence>
<comment type="subcellular location">
    <subcellularLocation>
        <location evidence="1">Membrane</location>
        <topology evidence="1">Multi-pass membrane protein</topology>
    </subcellularLocation>
</comment>
<accession>A0A6A6PJB0</accession>
<dbReference type="InterPro" id="IPR036259">
    <property type="entry name" value="MFS_trans_sf"/>
</dbReference>
<dbReference type="Gene3D" id="1.20.1250.20">
    <property type="entry name" value="MFS general substrate transporter like domains"/>
    <property type="match status" value="1"/>
</dbReference>
<organism evidence="9 10">
    <name type="scientific">Neohortaea acidophila</name>
    <dbReference type="NCBI Taxonomy" id="245834"/>
    <lineage>
        <taxon>Eukaryota</taxon>
        <taxon>Fungi</taxon>
        <taxon>Dikarya</taxon>
        <taxon>Ascomycota</taxon>
        <taxon>Pezizomycotina</taxon>
        <taxon>Dothideomycetes</taxon>
        <taxon>Dothideomycetidae</taxon>
        <taxon>Mycosphaerellales</taxon>
        <taxon>Teratosphaeriaceae</taxon>
        <taxon>Neohortaea</taxon>
    </lineage>
</organism>
<sequence>MDERQPLLDPPHERHGRDHSNGKDHFVDFDPEGDQDNPLEWSKRYRWFIVLLLAFMAMTVTFTCIGIVPVAGAVVKDLEGHRDKSASVLLVTIWELGEAAGPLFIAPLSEIFGRWPTYNAANALFVVGILISVFSQSIDLLIFSRFLTGCAVATNVLNPAIVGDMFPSENRGSAMAAMMLAPLIGGAMGPTVAGGLAQATGWREVLWLAIGLAGVCELAFILFFRETYKPTILRRRAARLRRETGDDGYKTAFDREGTDSSTMTVLKAMARPAKVIYSSSLLQILSIWGALVFAMFYVFSTSLPDMLQDLYDFSPALTGVSFLTFSAGSICGIAICNFVSDWLYIKLEKKHGGRSYPEGRLPLSILGAFFTPLVMFLYGWSADRHWPVWVLLVSVVFVGLVVVTSIVPMMTYITDAFGLYSASALTAVLILRCLAGSFLPLAMPPLTNLVGIGWGFSIIAATLLATAPIPALVMRYGPRWRQRSNYTMEP</sequence>
<feature type="transmembrane region" description="Helical" evidence="7">
    <location>
        <begin position="174"/>
        <end position="193"/>
    </location>
</feature>
<dbReference type="GeneID" id="54472592"/>
<dbReference type="SUPFAM" id="SSF103473">
    <property type="entry name" value="MFS general substrate transporter"/>
    <property type="match status" value="1"/>
</dbReference>
<feature type="transmembrane region" description="Helical" evidence="7">
    <location>
        <begin position="86"/>
        <end position="106"/>
    </location>
</feature>
<evidence type="ECO:0000313" key="10">
    <source>
        <dbReference type="Proteomes" id="UP000799767"/>
    </source>
</evidence>
<dbReference type="Pfam" id="PF07690">
    <property type="entry name" value="MFS_1"/>
    <property type="match status" value="1"/>
</dbReference>
<reference evidence="9" key="1">
    <citation type="journal article" date="2020" name="Stud. Mycol.">
        <title>101 Dothideomycetes genomes: a test case for predicting lifestyles and emergence of pathogens.</title>
        <authorList>
            <person name="Haridas S."/>
            <person name="Albert R."/>
            <person name="Binder M."/>
            <person name="Bloem J."/>
            <person name="Labutti K."/>
            <person name="Salamov A."/>
            <person name="Andreopoulos B."/>
            <person name="Baker S."/>
            <person name="Barry K."/>
            <person name="Bills G."/>
            <person name="Bluhm B."/>
            <person name="Cannon C."/>
            <person name="Castanera R."/>
            <person name="Culley D."/>
            <person name="Daum C."/>
            <person name="Ezra D."/>
            <person name="Gonzalez J."/>
            <person name="Henrissat B."/>
            <person name="Kuo A."/>
            <person name="Liang C."/>
            <person name="Lipzen A."/>
            <person name="Lutzoni F."/>
            <person name="Magnuson J."/>
            <person name="Mondo S."/>
            <person name="Nolan M."/>
            <person name="Ohm R."/>
            <person name="Pangilinan J."/>
            <person name="Park H.-J."/>
            <person name="Ramirez L."/>
            <person name="Alfaro M."/>
            <person name="Sun H."/>
            <person name="Tritt A."/>
            <person name="Yoshinaga Y."/>
            <person name="Zwiers L.-H."/>
            <person name="Turgeon B."/>
            <person name="Goodwin S."/>
            <person name="Spatafora J."/>
            <person name="Crous P."/>
            <person name="Grigoriev I."/>
        </authorList>
    </citation>
    <scope>NUCLEOTIDE SEQUENCE</scope>
    <source>
        <strain evidence="9">CBS 113389</strain>
    </source>
</reference>
<evidence type="ECO:0000256" key="3">
    <source>
        <dbReference type="ARBA" id="ARBA00022989"/>
    </source>
</evidence>
<protein>
    <submittedName>
        <fullName evidence="9">Putative major facilitator superfamily transporter</fullName>
    </submittedName>
</protein>
<feature type="compositionally biased region" description="Basic and acidic residues" evidence="6">
    <location>
        <begin position="1"/>
        <end position="28"/>
    </location>
</feature>